<proteinExistence type="predicted"/>
<gene>
    <name evidence="1" type="ORF">SR1949_51990</name>
</gene>
<dbReference type="Pfam" id="PF11850">
    <property type="entry name" value="DUF3370"/>
    <property type="match status" value="1"/>
</dbReference>
<protein>
    <submittedName>
        <fullName evidence="1">Uncharacterized protein</fullName>
    </submittedName>
</protein>
<dbReference type="EMBL" id="BJCE01000400">
    <property type="protein sequence ID" value="GCL40065.1"/>
    <property type="molecule type" value="Genomic_DNA"/>
</dbReference>
<keyword evidence="2" id="KW-1185">Reference proteome</keyword>
<organism evidence="1 2">
    <name type="scientific">Sphaerospermopsis reniformis</name>
    <dbReference type="NCBI Taxonomy" id="531300"/>
    <lineage>
        <taxon>Bacteria</taxon>
        <taxon>Bacillati</taxon>
        <taxon>Cyanobacteriota</taxon>
        <taxon>Cyanophyceae</taxon>
        <taxon>Nostocales</taxon>
        <taxon>Aphanizomenonaceae</taxon>
        <taxon>Sphaerospermopsis</taxon>
    </lineage>
</organism>
<dbReference type="AlphaFoldDB" id="A0A480A4Z7"/>
<reference evidence="2" key="1">
    <citation type="submission" date="2019-02" db="EMBL/GenBank/DDBJ databases">
        <title>Draft genome sequence of Sphaerospermopsis reniformis NIES-1949.</title>
        <authorList>
            <person name="Yamaguchi H."/>
            <person name="Suzuki S."/>
            <person name="Kawachi M."/>
        </authorList>
    </citation>
    <scope>NUCLEOTIDE SEQUENCE [LARGE SCALE GENOMIC DNA]</scope>
    <source>
        <strain evidence="2">NIES-1949</strain>
    </source>
</reference>
<dbReference type="InterPro" id="IPR021801">
    <property type="entry name" value="DUF3370"/>
</dbReference>
<accession>A0A480A4Z7</accession>
<evidence type="ECO:0000313" key="1">
    <source>
        <dbReference type="EMBL" id="GCL40065.1"/>
    </source>
</evidence>
<evidence type="ECO:0000313" key="2">
    <source>
        <dbReference type="Proteomes" id="UP000300142"/>
    </source>
</evidence>
<name>A0A480A4Z7_9CYAN</name>
<sequence>MGILQAKNHILKPVFIIISGLAITQTIGCTTFNSYHQKNQVNAQTPTKPAPQEIVQVGEIRPLPGSLDKIPVFNNNSPEWIKNEGILLSTFTPNKKKVPAAHLNFPIQGRFDLFAHHYTHTPKDLQTLYIGVILHNPSKKPITINVLQGASYLMTEAPFVTLQPYIENNDGKAFSGPGARAVADVLRGVRQKQFPAKLDFVLGYAVANPTYYSKIQNLKLYYLPP</sequence>
<dbReference type="Proteomes" id="UP000300142">
    <property type="component" value="Unassembled WGS sequence"/>
</dbReference>
<comment type="caution">
    <text evidence="1">The sequence shown here is derived from an EMBL/GenBank/DDBJ whole genome shotgun (WGS) entry which is preliminary data.</text>
</comment>